<sequence>MSAAPFARSVRSIPVTIVTGADAPLPEEAGIAVVRVTSSEHAHAPGTECPACAASGDVRVALFELLEKARLGLVPPFETVVVDARGHASPQAIADRLIPGRQPAFGLRDHTVARSFHLA</sequence>
<organism evidence="1 2">
    <name type="scientific">Paradevosia tibetensis</name>
    <dbReference type="NCBI Taxonomy" id="1447062"/>
    <lineage>
        <taxon>Bacteria</taxon>
        <taxon>Pseudomonadati</taxon>
        <taxon>Pseudomonadota</taxon>
        <taxon>Alphaproteobacteria</taxon>
        <taxon>Hyphomicrobiales</taxon>
        <taxon>Devosiaceae</taxon>
        <taxon>Paradevosia</taxon>
    </lineage>
</organism>
<dbReference type="RefSeq" id="WP_049705036.1">
    <property type="nucleotide sequence ID" value="NZ_BMFM01000001.1"/>
</dbReference>
<evidence type="ECO:0000313" key="1">
    <source>
        <dbReference type="EMBL" id="QEE20540.1"/>
    </source>
</evidence>
<protein>
    <submittedName>
        <fullName evidence="1">Uncharacterized protein</fullName>
    </submittedName>
</protein>
<keyword evidence="2" id="KW-1185">Reference proteome</keyword>
<reference evidence="1 2" key="1">
    <citation type="journal article" date="2015" name="Int. J. Syst. Evol. Microbiol.">
        <title>Youhaiella tibetensis gen. nov., sp. nov., isolated from subsurface sediment.</title>
        <authorList>
            <person name="Wang Y.X."/>
            <person name="Huang F.Q."/>
            <person name="Nogi Y."/>
            <person name="Pang S.J."/>
            <person name="Wang P.K."/>
            <person name="Lv J."/>
        </authorList>
    </citation>
    <scope>NUCLEOTIDE SEQUENCE [LARGE SCALE GENOMIC DNA]</scope>
    <source>
        <strain evidence="2">fig4</strain>
    </source>
</reference>
<dbReference type="OrthoDB" id="7949562at2"/>
<dbReference type="KEGG" id="yti:FNA67_10320"/>
<gene>
    <name evidence="1" type="ORF">FNA67_10320</name>
</gene>
<dbReference type="AlphaFoldDB" id="A0A5B9DMJ3"/>
<proteinExistence type="predicted"/>
<accession>A0A5B9DMJ3</accession>
<name>A0A5B9DMJ3_9HYPH</name>
<dbReference type="EMBL" id="CP041690">
    <property type="protein sequence ID" value="QEE20540.1"/>
    <property type="molecule type" value="Genomic_DNA"/>
</dbReference>
<evidence type="ECO:0000313" key="2">
    <source>
        <dbReference type="Proteomes" id="UP000321062"/>
    </source>
</evidence>
<dbReference type="Proteomes" id="UP000321062">
    <property type="component" value="Chromosome"/>
</dbReference>